<feature type="region of interest" description="Disordered" evidence="2">
    <location>
        <begin position="56"/>
        <end position="84"/>
    </location>
</feature>
<dbReference type="Proteomes" id="UP001345219">
    <property type="component" value="Chromosome 6"/>
</dbReference>
<evidence type="ECO:0000313" key="3">
    <source>
        <dbReference type="EMBL" id="KAK4757182.1"/>
    </source>
</evidence>
<evidence type="ECO:0000313" key="4">
    <source>
        <dbReference type="Proteomes" id="UP001345219"/>
    </source>
</evidence>
<keyword evidence="1" id="KW-0175">Coiled coil</keyword>
<accession>A0AAN7K103</accession>
<evidence type="ECO:0000256" key="2">
    <source>
        <dbReference type="SAM" id="MobiDB-lite"/>
    </source>
</evidence>
<feature type="compositionally biased region" description="Basic and acidic residues" evidence="2">
    <location>
        <begin position="137"/>
        <end position="155"/>
    </location>
</feature>
<reference evidence="3 4" key="1">
    <citation type="journal article" date="2023" name="Hortic Res">
        <title>Pangenome of water caltrop reveals structural variations and asymmetric subgenome divergence after allopolyploidization.</title>
        <authorList>
            <person name="Zhang X."/>
            <person name="Chen Y."/>
            <person name="Wang L."/>
            <person name="Yuan Y."/>
            <person name="Fang M."/>
            <person name="Shi L."/>
            <person name="Lu R."/>
            <person name="Comes H.P."/>
            <person name="Ma Y."/>
            <person name="Chen Y."/>
            <person name="Huang G."/>
            <person name="Zhou Y."/>
            <person name="Zheng Z."/>
            <person name="Qiu Y."/>
        </authorList>
    </citation>
    <scope>NUCLEOTIDE SEQUENCE [LARGE SCALE GENOMIC DNA]</scope>
    <source>
        <tissue evidence="3">Roots</tissue>
    </source>
</reference>
<dbReference type="Pfam" id="PF05278">
    <property type="entry name" value="PEARLI-4"/>
    <property type="match status" value="1"/>
</dbReference>
<feature type="region of interest" description="Disordered" evidence="2">
    <location>
        <begin position="131"/>
        <end position="180"/>
    </location>
</feature>
<dbReference type="InterPro" id="IPR007942">
    <property type="entry name" value="PLipase-like"/>
</dbReference>
<evidence type="ECO:0008006" key="5">
    <source>
        <dbReference type="Google" id="ProtNLM"/>
    </source>
</evidence>
<feature type="compositionally biased region" description="Basic and acidic residues" evidence="2">
    <location>
        <begin position="60"/>
        <end position="80"/>
    </location>
</feature>
<proteinExistence type="predicted"/>
<protein>
    <recommendedName>
        <fullName evidence="5">Phospholipase-like protein</fullName>
    </recommendedName>
</protein>
<comment type="caution">
    <text evidence="3">The sequence shown here is derived from an EMBL/GenBank/DDBJ whole genome shotgun (WGS) entry which is preliminary data.</text>
</comment>
<dbReference type="EMBL" id="JAXIOK010000013">
    <property type="protein sequence ID" value="KAK4757182.1"/>
    <property type="molecule type" value="Genomic_DNA"/>
</dbReference>
<sequence>MAEQRVHPNCVYRSNPYHKCVESCLVKMEETRNPQKSKKSHAGSLIRIVPRKLSMKKMKKGSDSELKSSKSFDSSSELKKALASNEPHISPTQFSFKKVESWNCELPFSDKPYSQDSSFLKFLPRYKPALNEPPCDEPIKSKLTEDDQHADDGRIKNNQIPEGSLECNIGSNSDKGSGGLETPEIATFSDSRVLVGDHYYAKGSDASILRSILNKHGDIARNCKLTSKVMRSYYLECLCLIIEDLQSSAAADKMSKPKLQEILAVVKDVEAVGIEVGWLRRITDEIVEAVELVEMSRLMEAEKERCVSSVESVRKDLEARVQDLAQKEEEAAAARAQVEETREQLSKLELECARLNENMVSIQSKMVGIECKAKVDEIV</sequence>
<gene>
    <name evidence="3" type="ORF">SAY87_007309</name>
</gene>
<evidence type="ECO:0000256" key="1">
    <source>
        <dbReference type="SAM" id="Coils"/>
    </source>
</evidence>
<keyword evidence="4" id="KW-1185">Reference proteome</keyword>
<dbReference type="AlphaFoldDB" id="A0AAN7K103"/>
<feature type="coiled-coil region" evidence="1">
    <location>
        <begin position="307"/>
        <end position="365"/>
    </location>
</feature>
<dbReference type="PANTHER" id="PTHR35358:SF7">
    <property type="entry name" value="EXPRESSED PROTEIN"/>
    <property type="match status" value="1"/>
</dbReference>
<organism evidence="3 4">
    <name type="scientific">Trapa incisa</name>
    <dbReference type="NCBI Taxonomy" id="236973"/>
    <lineage>
        <taxon>Eukaryota</taxon>
        <taxon>Viridiplantae</taxon>
        <taxon>Streptophyta</taxon>
        <taxon>Embryophyta</taxon>
        <taxon>Tracheophyta</taxon>
        <taxon>Spermatophyta</taxon>
        <taxon>Magnoliopsida</taxon>
        <taxon>eudicotyledons</taxon>
        <taxon>Gunneridae</taxon>
        <taxon>Pentapetalae</taxon>
        <taxon>rosids</taxon>
        <taxon>malvids</taxon>
        <taxon>Myrtales</taxon>
        <taxon>Lythraceae</taxon>
        <taxon>Trapa</taxon>
    </lineage>
</organism>
<name>A0AAN7K103_9MYRT</name>
<dbReference type="PANTHER" id="PTHR35358">
    <property type="entry name" value="OS06G0711100 PROTEIN"/>
    <property type="match status" value="1"/>
</dbReference>